<sequence length="151" mass="16553">MEPTHSSFFEEAVSVTAIDLHTYAAFLKKDWCIGDVPHGGYTASILYRTTVHFANTHRARYKAFKSTPKATTFQVTFLEKTSVVPAILQVIPTGGIEWLYTRVNTKMLRGGRADVEVALDEQGVGCALLADGAGGGRRSKFCETNQALKKP</sequence>
<gene>
    <name evidence="2" type="ORF">BJX63DRAFT_436547</name>
</gene>
<dbReference type="InterPro" id="IPR042171">
    <property type="entry name" value="Acyl-CoA_hotdog"/>
</dbReference>
<dbReference type="EMBL" id="JBFXLT010000125">
    <property type="protein sequence ID" value="KAL2807968.1"/>
    <property type="molecule type" value="Genomic_DNA"/>
</dbReference>
<reference evidence="2 3" key="1">
    <citation type="submission" date="2024-07" db="EMBL/GenBank/DDBJ databases">
        <title>Section-level genome sequencing and comparative genomics of Aspergillus sections Usti and Cavernicolus.</title>
        <authorList>
            <consortium name="Lawrence Berkeley National Laboratory"/>
            <person name="Nybo J.L."/>
            <person name="Vesth T.C."/>
            <person name="Theobald S."/>
            <person name="Frisvad J.C."/>
            <person name="Larsen T.O."/>
            <person name="Kjaerboelling I."/>
            <person name="Rothschild-Mancinelli K."/>
            <person name="Lyhne E.K."/>
            <person name="Kogle M.E."/>
            <person name="Barry K."/>
            <person name="Clum A."/>
            <person name="Na H."/>
            <person name="Ledsgaard L."/>
            <person name="Lin J."/>
            <person name="Lipzen A."/>
            <person name="Kuo A."/>
            <person name="Riley R."/>
            <person name="Mondo S."/>
            <person name="Labutti K."/>
            <person name="Haridas S."/>
            <person name="Pangalinan J."/>
            <person name="Salamov A.A."/>
            <person name="Simmons B.A."/>
            <person name="Magnuson J.K."/>
            <person name="Chen J."/>
            <person name="Drula E."/>
            <person name="Henrissat B."/>
            <person name="Wiebenga A."/>
            <person name="Lubbers R.J."/>
            <person name="Gomes A.C."/>
            <person name="Makela M.R."/>
            <person name="Stajich J."/>
            <person name="Grigoriev I.V."/>
            <person name="Mortensen U.H."/>
            <person name="De Vries R.P."/>
            <person name="Baker S.E."/>
            <person name="Andersen M.R."/>
        </authorList>
    </citation>
    <scope>NUCLEOTIDE SEQUENCE [LARGE SCALE GENOMIC DNA]</scope>
    <source>
        <strain evidence="2 3">CBS 588.65</strain>
    </source>
</reference>
<feature type="domain" description="Acyl-CoA thioesterase-like N-terminal HotDog" evidence="1">
    <location>
        <begin position="28"/>
        <end position="90"/>
    </location>
</feature>
<dbReference type="InterPro" id="IPR052389">
    <property type="entry name" value="Sec_Metab_Biosynth-Assoc"/>
</dbReference>
<evidence type="ECO:0000259" key="1">
    <source>
        <dbReference type="Pfam" id="PF13622"/>
    </source>
</evidence>
<protein>
    <recommendedName>
        <fullName evidence="1">Acyl-CoA thioesterase-like N-terminal HotDog domain-containing protein</fullName>
    </recommendedName>
</protein>
<evidence type="ECO:0000313" key="2">
    <source>
        <dbReference type="EMBL" id="KAL2807968.1"/>
    </source>
</evidence>
<dbReference type="PANTHER" id="PTHR38110">
    <property type="entry name" value="CHROMOSOME 23, WHOLE GENOME SHOTGUN SEQUENCE"/>
    <property type="match status" value="1"/>
</dbReference>
<accession>A0ABR4GXP5</accession>
<organism evidence="2 3">
    <name type="scientific">Aspergillus granulosus</name>
    <dbReference type="NCBI Taxonomy" id="176169"/>
    <lineage>
        <taxon>Eukaryota</taxon>
        <taxon>Fungi</taxon>
        <taxon>Dikarya</taxon>
        <taxon>Ascomycota</taxon>
        <taxon>Pezizomycotina</taxon>
        <taxon>Eurotiomycetes</taxon>
        <taxon>Eurotiomycetidae</taxon>
        <taxon>Eurotiales</taxon>
        <taxon>Aspergillaceae</taxon>
        <taxon>Aspergillus</taxon>
        <taxon>Aspergillus subgen. Nidulantes</taxon>
    </lineage>
</organism>
<dbReference type="InterPro" id="IPR049449">
    <property type="entry name" value="TesB_ACOT8-like_N"/>
</dbReference>
<dbReference type="Gene3D" id="2.40.160.210">
    <property type="entry name" value="Acyl-CoA thioesterase, double hotdog domain"/>
    <property type="match status" value="1"/>
</dbReference>
<dbReference type="PANTHER" id="PTHR38110:SF3">
    <property type="entry name" value="THIOESTERASE-LIKE SUPERFAMILY-DOMAIN-CONTAINING PROTEIN"/>
    <property type="match status" value="1"/>
</dbReference>
<name>A0ABR4GXP5_9EURO</name>
<comment type="caution">
    <text evidence="2">The sequence shown here is derived from an EMBL/GenBank/DDBJ whole genome shotgun (WGS) entry which is preliminary data.</text>
</comment>
<dbReference type="Proteomes" id="UP001610334">
    <property type="component" value="Unassembled WGS sequence"/>
</dbReference>
<dbReference type="Pfam" id="PF13622">
    <property type="entry name" value="4HBT_3"/>
    <property type="match status" value="1"/>
</dbReference>
<evidence type="ECO:0000313" key="3">
    <source>
        <dbReference type="Proteomes" id="UP001610334"/>
    </source>
</evidence>
<proteinExistence type="predicted"/>
<keyword evidence="3" id="KW-1185">Reference proteome</keyword>